<dbReference type="Gene3D" id="3.50.50.60">
    <property type="entry name" value="FAD/NAD(P)-binding domain"/>
    <property type="match status" value="1"/>
</dbReference>
<dbReference type="EMBL" id="ML739033">
    <property type="protein sequence ID" value="KAE8356963.1"/>
    <property type="molecule type" value="Genomic_DNA"/>
</dbReference>
<dbReference type="Gene3D" id="3.30.9.10">
    <property type="entry name" value="D-Amino Acid Oxidase, subunit A, domain 2"/>
    <property type="match status" value="1"/>
</dbReference>
<sequence length="129" mass="14675">MDEKGDSLNDTSPASDWLFLTILEIRRVIAFIFENNDVKGVVTADGKSCVPSKQSSALAQVWHNSWISKPSSVRQHWTLAQIQRKSEERALYKNLPVIFNLEKGLFFEPDDEHGEVNSCNDHPRYTNVA</sequence>
<dbReference type="InterPro" id="IPR036188">
    <property type="entry name" value="FAD/NAD-bd_sf"/>
</dbReference>
<evidence type="ECO:0000313" key="1">
    <source>
        <dbReference type="EMBL" id="KAE8356963.1"/>
    </source>
</evidence>
<gene>
    <name evidence="1" type="ORF">BDV28DRAFT_144631</name>
</gene>
<reference evidence="2" key="1">
    <citation type="submission" date="2019-04" db="EMBL/GenBank/DDBJ databases">
        <title>Friends and foes A comparative genomics studyof 23 Aspergillus species from section Flavi.</title>
        <authorList>
            <consortium name="DOE Joint Genome Institute"/>
            <person name="Kjaerbolling I."/>
            <person name="Vesth T."/>
            <person name="Frisvad J.C."/>
            <person name="Nybo J.L."/>
            <person name="Theobald S."/>
            <person name="Kildgaard S."/>
            <person name="Isbrandt T."/>
            <person name="Kuo A."/>
            <person name="Sato A."/>
            <person name="Lyhne E.K."/>
            <person name="Kogle M.E."/>
            <person name="Wiebenga A."/>
            <person name="Kun R.S."/>
            <person name="Lubbers R.J."/>
            <person name="Makela M.R."/>
            <person name="Barry K."/>
            <person name="Chovatia M."/>
            <person name="Clum A."/>
            <person name="Daum C."/>
            <person name="Haridas S."/>
            <person name="He G."/>
            <person name="LaButti K."/>
            <person name="Lipzen A."/>
            <person name="Mondo S."/>
            <person name="Riley R."/>
            <person name="Salamov A."/>
            <person name="Simmons B.A."/>
            <person name="Magnuson J.K."/>
            <person name="Henrissat B."/>
            <person name="Mortensen U.H."/>
            <person name="Larsen T.O."/>
            <person name="Devries R.P."/>
            <person name="Grigoriev I.V."/>
            <person name="Machida M."/>
            <person name="Baker S.E."/>
            <person name="Andersen M.R."/>
        </authorList>
    </citation>
    <scope>NUCLEOTIDE SEQUENCE [LARGE SCALE GENOMIC DNA]</scope>
    <source>
        <strain evidence="2">CBS 553.77</strain>
    </source>
</reference>
<dbReference type="AlphaFoldDB" id="A0A5N6ZIC0"/>
<dbReference type="OrthoDB" id="2219495at2759"/>
<name>A0A5N6ZIC0_9EURO</name>
<organism evidence="1 2">
    <name type="scientific">Aspergillus coremiiformis</name>
    <dbReference type="NCBI Taxonomy" id="138285"/>
    <lineage>
        <taxon>Eukaryota</taxon>
        <taxon>Fungi</taxon>
        <taxon>Dikarya</taxon>
        <taxon>Ascomycota</taxon>
        <taxon>Pezizomycotina</taxon>
        <taxon>Eurotiomycetes</taxon>
        <taxon>Eurotiomycetidae</taxon>
        <taxon>Eurotiales</taxon>
        <taxon>Aspergillaceae</taxon>
        <taxon>Aspergillus</taxon>
        <taxon>Aspergillus subgen. Circumdati</taxon>
    </lineage>
</organism>
<protein>
    <submittedName>
        <fullName evidence="1">Uncharacterized protein</fullName>
    </submittedName>
</protein>
<evidence type="ECO:0000313" key="2">
    <source>
        <dbReference type="Proteomes" id="UP000327118"/>
    </source>
</evidence>
<keyword evidence="2" id="KW-1185">Reference proteome</keyword>
<accession>A0A5N6ZIC0</accession>
<proteinExistence type="predicted"/>
<dbReference type="Proteomes" id="UP000327118">
    <property type="component" value="Unassembled WGS sequence"/>
</dbReference>